<dbReference type="InterPro" id="IPR037500">
    <property type="entry name" value="Msp1"/>
</dbReference>
<dbReference type="GO" id="GO:0007140">
    <property type="term" value="P:male meiotic nuclear division"/>
    <property type="evidence" value="ECO:0007669"/>
    <property type="project" value="TreeGrafter"/>
</dbReference>
<evidence type="ECO:0000313" key="2">
    <source>
        <dbReference type="Proteomes" id="UP001141806"/>
    </source>
</evidence>
<protein>
    <submittedName>
        <fullName evidence="1">Uncharacterized protein</fullName>
    </submittedName>
</protein>
<proteinExistence type="predicted"/>
<dbReference type="GO" id="GO:0000212">
    <property type="term" value="P:meiotic spindle organization"/>
    <property type="evidence" value="ECO:0007669"/>
    <property type="project" value="InterPro"/>
</dbReference>
<evidence type="ECO:0000313" key="1">
    <source>
        <dbReference type="EMBL" id="KAJ4958365.1"/>
    </source>
</evidence>
<organism evidence="1 2">
    <name type="scientific">Protea cynaroides</name>
    <dbReference type="NCBI Taxonomy" id="273540"/>
    <lineage>
        <taxon>Eukaryota</taxon>
        <taxon>Viridiplantae</taxon>
        <taxon>Streptophyta</taxon>
        <taxon>Embryophyta</taxon>
        <taxon>Tracheophyta</taxon>
        <taxon>Spermatophyta</taxon>
        <taxon>Magnoliopsida</taxon>
        <taxon>Proteales</taxon>
        <taxon>Proteaceae</taxon>
        <taxon>Protea</taxon>
    </lineage>
</organism>
<dbReference type="PANTHER" id="PTHR35768">
    <property type="entry name" value="PROTEIN MULTIPOLAR SPINDLE 1"/>
    <property type="match status" value="1"/>
</dbReference>
<dbReference type="EMBL" id="JAMYWD010000010">
    <property type="protein sequence ID" value="KAJ4958365.1"/>
    <property type="molecule type" value="Genomic_DNA"/>
</dbReference>
<name>A0A9Q0H347_9MAGN</name>
<reference evidence="1" key="1">
    <citation type="journal article" date="2023" name="Plant J.">
        <title>The genome of the king protea, Protea cynaroides.</title>
        <authorList>
            <person name="Chang J."/>
            <person name="Duong T.A."/>
            <person name="Schoeman C."/>
            <person name="Ma X."/>
            <person name="Roodt D."/>
            <person name="Barker N."/>
            <person name="Li Z."/>
            <person name="Van de Peer Y."/>
            <person name="Mizrachi E."/>
        </authorList>
    </citation>
    <scope>NUCLEOTIDE SEQUENCE</scope>
    <source>
        <tissue evidence="1">Young leaves</tissue>
    </source>
</reference>
<dbReference type="AlphaFoldDB" id="A0A9Q0H347"/>
<accession>A0A9Q0H347</accession>
<dbReference type="OrthoDB" id="1913471at2759"/>
<keyword evidence="2" id="KW-1185">Reference proteome</keyword>
<dbReference type="Proteomes" id="UP001141806">
    <property type="component" value="Unassembled WGS sequence"/>
</dbReference>
<dbReference type="PANTHER" id="PTHR35768:SF1">
    <property type="entry name" value="PROTEIN MULTIPOLAR SPINDLE 1"/>
    <property type="match status" value="1"/>
</dbReference>
<gene>
    <name evidence="1" type="ORF">NE237_025476</name>
</gene>
<dbReference type="GO" id="GO:0007059">
    <property type="term" value="P:chromosome segregation"/>
    <property type="evidence" value="ECO:0007669"/>
    <property type="project" value="TreeGrafter"/>
</dbReference>
<sequence>MEKDYSRWLVRYRVTLDAAIAVWNYIGASNMNCFAFSVLCIVCGKEEEGSFLVLHILDGRRYDLILHSASSRCYLYDNLGKLIPKFERKEEKAKQFHWEAMNFRAKREYEIEQLSTSVDFLMDLCDTVEDSASANLSHQVVDFILALKQPNLWGETDLLGSEHYPPEQLLSKLRSTEP</sequence>
<comment type="caution">
    <text evidence="1">The sequence shown here is derived from an EMBL/GenBank/DDBJ whole genome shotgun (WGS) entry which is preliminary data.</text>
</comment>
<dbReference type="GO" id="GO:0042138">
    <property type="term" value="P:meiotic DNA double-strand break formation"/>
    <property type="evidence" value="ECO:0007669"/>
    <property type="project" value="InterPro"/>
</dbReference>